<feature type="compositionally biased region" description="Pro residues" evidence="1">
    <location>
        <begin position="460"/>
        <end position="470"/>
    </location>
</feature>
<feature type="region of interest" description="Disordered" evidence="1">
    <location>
        <begin position="1189"/>
        <end position="1264"/>
    </location>
</feature>
<reference evidence="2" key="1">
    <citation type="journal article" date="2015" name="PLoS ONE">
        <title>Comprehensive Evaluation of Toxoplasma gondii VEG and Neospora caninum LIV Genomes with Tachyzoite Stage Transcriptome and Proteome Defines Novel Transcript Features.</title>
        <authorList>
            <person name="Ramaprasad A."/>
            <person name="Mourier T."/>
            <person name="Naeem R."/>
            <person name="Malas T.B."/>
            <person name="Moussa E."/>
            <person name="Panigrahi A."/>
            <person name="Vermont S.J."/>
            <person name="Otto T.D."/>
            <person name="Wastling J."/>
            <person name="Pain A."/>
        </authorList>
    </citation>
    <scope>NUCLEOTIDE SEQUENCE</scope>
    <source>
        <strain evidence="2">VEG</strain>
    </source>
</reference>
<sequence>MVATSSSFQEDVSEPFEAAVAAGKQLTEWQLVRLFILAHHRHQAWLEGRNSDQEYVEQLFLWFRRTGMCGRAQPVRGDDETPSLFDSTADQKDRPCTRPNPQACASASCSPLPLGVIRSVSCLDEANLSGHFRVPGRCQASCCDGSNLATHKVCVDSVQEPRNRTDYVSSEDSDTSSTRMPNMEEAKVSHQQPGVSGGTRDVWNPHRRRKVCGVVSNSGRNAKPVLCVESRTALFGCPACSVKNGECLCNQTVHLVGVEPFPARSGSLPASPVSKRQGCAKGCSGDPSLSRPVLEASVTVMQKNEGRGLGPERNSQRKKEDASYRLPVSGHGHAGCWCSSQEAQSVDDASQSDVFLKSPGWPSQAAPLRLLLLLAPQIPSSALPPLPHSDRTGARCLINHSPTVALLHTLHLLQQRVRNRMELTKEPNQRRGSSVFHRCVESFKCNEPLGESVDCNTTPVLPPSLSPRPSSPRQEARTADAWRPPCLSSQPTEKKEICLGAPDWVLDELIVPHPSCSLESSPPYVDQKVKKENQPYSLPCLPAAGHLIHGAVFGDGAAATSKAAVWSSWGMASVPEKERQAIQFTKKCSTHRLLTATERTLVEDVVCPEWCSPSSTQQLDDKSVKSRLPRTSVSQCSPHVTSEEEANNYGHGVPPQLFLPVSLPVASPVAQVLFGWKSLVERRRSGRMQGSDDVSPPSRSSEEDVGTVEPRNEFVSVHSSPDSEVHISFCSLPCVALFILHHFRGETYYLAPRLLLEGLLNASLLFLFAGASCPAFLPCQTCTETWEDQQTTRLDRELQHAADERWVKGGLSNAQRAADERNEQDNTERIRVSSTGLGFCGHTGCDVIEREKKTRSNTISFQGINRVVGCEYEEEMAIMERECLSAEAVDQLVNRRMLYGSCNDTSHAVSSPCAASHIRSCTSPAPDRNIMEFGAALSPTQAPEQEVFSRPSFFLGSALCRSSELQLSDASEDNKDEGEREDRSDRRLTPDVGNAGAVFQETRQDCRKRVSDEEGEPFESLLKTVDASSQQSGPATGLSTAVEVVTSYPGFTPVSTESSRGGRKEKRTISAMGIPQLDWMCGHFAMAVVHGGFVHKITVNLNRSRHFSPRPNRVTPFLFPVNGLEFHSSHLASCSLSLRRRRGEIQVNAGEEQKERCSFSTFVYPPPVNLSVRRTVELHVGRRDGLKTARWSSRPVGQSGEAEEEKLQRGLLQKKSQKHGDEHEAEPEKQREKGKRSITVTDSHRHSDSSENTRDMYKRRDEKREQAEKDEVYWHWRRRQLLYEECTALTAPMAVYWQLREDFCFSPRLTKGGQGIIPGCLRTPFPSAGDRREEEAREAGDFHVFLVDGTCRGRRTRKGHVQGRDSCKDITLPAKAIGPTSRLGLLSRQVGVSPRLNTGICRETGNPATVVSVTEELHSGTSPLDRHEDQSPVPHRRKGSEDTEIVNTGEEARRQKRRSVVGTDKTPSTCASCSWSLEESDEPADKFSFFQSGSTFCYSPVWSCMTNARDTPVSVVPYEDDKQIRRPTFVPGPGSTRRVRPRQTSTDRESRINLKDVVDHSDGSMEAKLDSRGKRGGFLRFSKSSPSPQRLSPSVLRILLKHGRVRVAGSCWAPAFSRQYANRERRGKTIFETSLKFEGSENGREMRTRKKVKHQLFLELYAVVALLEIPVEGANSMRIEATPKNVARCGETAFHWVSFVPLCFSSSPSSSLSSLSPFGLPLAASSFACHHNPCNFATESSCENVQNNAPIIHPLGVSTNETKRVNTGQENRESCTSLSLHPLYLQSSKGQVSSSPSFRKKMRHQNPVGLDGDTMKKLPRGRGDRKEDVAMENEMEGKKRQSERASSPIQREKKELQSFYWFSCSMGPAGVAPYAPFQRSSVLLPFSASRVWEILVSAAAPSPSTVVVLQEVTYRGRD</sequence>
<protein>
    <submittedName>
        <fullName evidence="2">Uncharacterized protein</fullName>
    </submittedName>
</protein>
<feature type="region of interest" description="Disordered" evidence="1">
    <location>
        <begin position="74"/>
        <end position="100"/>
    </location>
</feature>
<feature type="compositionally biased region" description="Low complexity" evidence="1">
    <location>
        <begin position="1788"/>
        <end position="1797"/>
    </location>
</feature>
<feature type="compositionally biased region" description="Basic and acidic residues" evidence="1">
    <location>
        <begin position="1813"/>
        <end position="1843"/>
    </location>
</feature>
<evidence type="ECO:0000313" key="2">
    <source>
        <dbReference type="EMBL" id="CEL71561.1"/>
    </source>
</evidence>
<feature type="region of interest" description="Disordered" evidence="1">
    <location>
        <begin position="1788"/>
        <end position="1849"/>
    </location>
</feature>
<evidence type="ECO:0000256" key="1">
    <source>
        <dbReference type="SAM" id="MobiDB-lite"/>
    </source>
</evidence>
<feature type="region of interest" description="Disordered" evidence="1">
    <location>
        <begin position="614"/>
        <end position="647"/>
    </location>
</feature>
<feature type="region of interest" description="Disordered" evidence="1">
    <location>
        <begin position="1415"/>
        <end position="1469"/>
    </location>
</feature>
<feature type="region of interest" description="Disordered" evidence="1">
    <location>
        <begin position="301"/>
        <end position="322"/>
    </location>
</feature>
<accession>A0A0F7URB9</accession>
<feature type="compositionally biased region" description="Basic and acidic residues" evidence="1">
    <location>
        <begin position="1218"/>
        <end position="1231"/>
    </location>
</feature>
<proteinExistence type="predicted"/>
<organism evidence="2">
    <name type="scientific">Toxoplasma gondii (strain ATCC 50861 / VEG)</name>
    <dbReference type="NCBI Taxonomy" id="432359"/>
    <lineage>
        <taxon>Eukaryota</taxon>
        <taxon>Sar</taxon>
        <taxon>Alveolata</taxon>
        <taxon>Apicomplexa</taxon>
        <taxon>Conoidasida</taxon>
        <taxon>Coccidia</taxon>
        <taxon>Eucoccidiorida</taxon>
        <taxon>Eimeriorina</taxon>
        <taxon>Sarcocystidae</taxon>
        <taxon>Toxoplasma</taxon>
    </lineage>
</organism>
<feature type="compositionally biased region" description="Basic and acidic residues" evidence="1">
    <location>
        <begin position="1002"/>
        <end position="1012"/>
    </location>
</feature>
<name>A0A0F7URB9_TOXGV</name>
<feature type="region of interest" description="Disordered" evidence="1">
    <location>
        <begin position="165"/>
        <end position="202"/>
    </location>
</feature>
<gene>
    <name evidence="2" type="ORF">BN1205_012730</name>
</gene>
<feature type="compositionally biased region" description="Polar residues" evidence="1">
    <location>
        <begin position="629"/>
        <end position="640"/>
    </location>
</feature>
<feature type="compositionally biased region" description="Basic and acidic residues" evidence="1">
    <location>
        <begin position="1242"/>
        <end position="1264"/>
    </location>
</feature>
<feature type="compositionally biased region" description="Basic and acidic residues" evidence="1">
    <location>
        <begin position="977"/>
        <end position="989"/>
    </location>
</feature>
<feature type="region of interest" description="Disordered" evidence="1">
    <location>
        <begin position="685"/>
        <end position="715"/>
    </location>
</feature>
<feature type="region of interest" description="Disordered" evidence="1">
    <location>
        <begin position="456"/>
        <end position="488"/>
    </location>
</feature>
<dbReference type="EMBL" id="LN714489">
    <property type="protein sequence ID" value="CEL71561.1"/>
    <property type="molecule type" value="Genomic_DNA"/>
</dbReference>
<feature type="region of interest" description="Disordered" evidence="1">
    <location>
        <begin position="966"/>
        <end position="1018"/>
    </location>
</feature>